<dbReference type="PANTHER" id="PTHR43323:SF2">
    <property type="entry name" value="HYDROXYMETHYLGLUTARYL-COA SYNTHASE"/>
    <property type="match status" value="1"/>
</dbReference>
<dbReference type="Gene3D" id="3.40.47.10">
    <property type="match status" value="2"/>
</dbReference>
<comment type="caution">
    <text evidence="5">The sequence shown here is derived from an EMBL/GenBank/DDBJ whole genome shotgun (WGS) entry which is preliminary data.</text>
</comment>
<gene>
    <name evidence="5" type="ORF">HNS30_12330</name>
</gene>
<accession>A0A7Y4JRF8</accession>
<dbReference type="GO" id="GO:0006084">
    <property type="term" value="P:acetyl-CoA metabolic process"/>
    <property type="evidence" value="ECO:0007669"/>
    <property type="project" value="InterPro"/>
</dbReference>
<feature type="domain" description="Hydroxymethylglutaryl-coenzyme A synthase N-terminal" evidence="3">
    <location>
        <begin position="79"/>
        <end position="170"/>
    </location>
</feature>
<dbReference type="AlphaFoldDB" id="A0A7Y4JRF8"/>
<evidence type="ECO:0000313" key="6">
    <source>
        <dbReference type="Proteomes" id="UP000528460"/>
    </source>
</evidence>
<dbReference type="InterPro" id="IPR013528">
    <property type="entry name" value="HMG_CoA_synth_N"/>
</dbReference>
<feature type="domain" description="Hydroxymethylglutaryl-coenzyme A synthase C-terminal" evidence="4">
    <location>
        <begin position="270"/>
        <end position="366"/>
    </location>
</feature>
<dbReference type="GO" id="GO:0004421">
    <property type="term" value="F:hydroxymethylglutaryl-CoA synthase activity"/>
    <property type="evidence" value="ECO:0007669"/>
    <property type="project" value="InterPro"/>
</dbReference>
<dbReference type="PANTHER" id="PTHR43323">
    <property type="entry name" value="3-HYDROXY-3-METHYLGLUTARYL COENZYME A SYNTHASE"/>
    <property type="match status" value="1"/>
</dbReference>
<name>A0A7Y4JRF8_9BACT</name>
<reference evidence="5 6" key="1">
    <citation type="submission" date="2020-05" db="EMBL/GenBank/DDBJ databases">
        <authorList>
            <person name="Whitworth D."/>
        </authorList>
    </citation>
    <scope>NUCLEOTIDE SEQUENCE [LARGE SCALE GENOMIC DNA]</scope>
    <source>
        <strain evidence="5 6">CA046A</strain>
    </source>
</reference>
<dbReference type="InterPro" id="IPR013746">
    <property type="entry name" value="HMG_CoA_synt_C_dom"/>
</dbReference>
<proteinExistence type="inferred from homology"/>
<evidence type="ECO:0000256" key="1">
    <source>
        <dbReference type="ARBA" id="ARBA00007061"/>
    </source>
</evidence>
<evidence type="ECO:0000259" key="4">
    <source>
        <dbReference type="Pfam" id="PF08540"/>
    </source>
</evidence>
<dbReference type="SUPFAM" id="SSF53901">
    <property type="entry name" value="Thiolase-like"/>
    <property type="match status" value="2"/>
</dbReference>
<dbReference type="InterPro" id="IPR016039">
    <property type="entry name" value="Thiolase-like"/>
</dbReference>
<dbReference type="Proteomes" id="UP000528460">
    <property type="component" value="Unassembled WGS sequence"/>
</dbReference>
<dbReference type="CDD" id="cd00827">
    <property type="entry name" value="init_cond_enzymes"/>
    <property type="match status" value="1"/>
</dbReference>
<organism evidence="5 6">
    <name type="scientific">Corallococcus exercitus</name>
    <dbReference type="NCBI Taxonomy" id="2316736"/>
    <lineage>
        <taxon>Bacteria</taxon>
        <taxon>Pseudomonadati</taxon>
        <taxon>Myxococcota</taxon>
        <taxon>Myxococcia</taxon>
        <taxon>Myxococcales</taxon>
        <taxon>Cystobacterineae</taxon>
        <taxon>Myxococcaceae</taxon>
        <taxon>Corallococcus</taxon>
    </lineage>
</organism>
<dbReference type="EMBL" id="JABFJW010000076">
    <property type="protein sequence ID" value="NOK09814.1"/>
    <property type="molecule type" value="Genomic_DNA"/>
</dbReference>
<evidence type="ECO:0000313" key="5">
    <source>
        <dbReference type="EMBL" id="NOK09814.1"/>
    </source>
</evidence>
<keyword evidence="2" id="KW-0808">Transferase</keyword>
<dbReference type="Pfam" id="PF08540">
    <property type="entry name" value="HMG_CoA_synt_C"/>
    <property type="match status" value="1"/>
</dbReference>
<evidence type="ECO:0000259" key="3">
    <source>
        <dbReference type="Pfam" id="PF01154"/>
    </source>
</evidence>
<dbReference type="Pfam" id="PF01154">
    <property type="entry name" value="HMG_CoA_synt_N"/>
    <property type="match status" value="1"/>
</dbReference>
<comment type="similarity">
    <text evidence="1">Belongs to the thiolase-like superfamily. HMG-CoA synthase family.</text>
</comment>
<evidence type="ECO:0000256" key="2">
    <source>
        <dbReference type="ARBA" id="ARBA00022679"/>
    </source>
</evidence>
<sequence length="412" mass="45403">MEFGIEAMNAYGGEAYLDIRTLFEKRGLDLTRFDNLLMEKKAVGMPWEDAITNGVNAAKALVDALTPEEQARIELVIASTESGVDFGKAISTYIHDHLGLHRRCRVFEVKQACYGGTAALQMALGFVASGVSPGAKALVIATDEARNGSRNTYHEPSQGTGAVALLVGSDPRVLSMDLGANGYYSYEVMDTCRPQVGIEAGDPDVSLLAYLDCLQNSFKGYAERVEGADFRTSFDYLAFHTPFAGMVKGAHRKMMRAFGGPGLGAAQIEEDFQRRIGPATRYCTQVGNIYSATVFLALCGLIDHANAQDFHRVGLFSYGSGCSSEFYSGTFDRNSQRVQARFDIGGHLTRRHSLSMDEYERILDRSMEIGFGTKDAEVQVGDLSSLYARQFEGRKRLRLVRVKGFHREYAWT</sequence>
<protein>
    <submittedName>
        <fullName evidence="5">Hydroxymethylglutaryl-CoA synthase family protein</fullName>
    </submittedName>
</protein>